<name>A0ABU1JPQ4_9PROT</name>
<dbReference type="InterPro" id="IPR000843">
    <property type="entry name" value="HTH_LacI"/>
</dbReference>
<evidence type="ECO:0000259" key="4">
    <source>
        <dbReference type="PROSITE" id="PS50932"/>
    </source>
</evidence>
<evidence type="ECO:0000256" key="1">
    <source>
        <dbReference type="ARBA" id="ARBA00023015"/>
    </source>
</evidence>
<keyword evidence="6" id="KW-1185">Reference proteome</keyword>
<gene>
    <name evidence="5" type="ORF">E9232_003127</name>
</gene>
<dbReference type="SUPFAM" id="SSF47413">
    <property type="entry name" value="lambda repressor-like DNA-binding domains"/>
    <property type="match status" value="1"/>
</dbReference>
<dbReference type="SMART" id="SM00354">
    <property type="entry name" value="HTH_LACI"/>
    <property type="match status" value="1"/>
</dbReference>
<protein>
    <submittedName>
        <fullName evidence="5">DNA-binding LacI/PurR family transcriptional regulator</fullName>
    </submittedName>
</protein>
<dbReference type="EMBL" id="JAVDPW010000005">
    <property type="protein sequence ID" value="MDR6290601.1"/>
    <property type="molecule type" value="Genomic_DNA"/>
</dbReference>
<feature type="domain" description="HTH lacI-type" evidence="4">
    <location>
        <begin position="11"/>
        <end position="65"/>
    </location>
</feature>
<comment type="caution">
    <text evidence="5">The sequence shown here is derived from an EMBL/GenBank/DDBJ whole genome shotgun (WGS) entry which is preliminary data.</text>
</comment>
<dbReference type="GO" id="GO:0003677">
    <property type="term" value="F:DNA binding"/>
    <property type="evidence" value="ECO:0007669"/>
    <property type="project" value="UniProtKB-KW"/>
</dbReference>
<dbReference type="RefSeq" id="WP_309795129.1">
    <property type="nucleotide sequence ID" value="NZ_JAVDPW010000005.1"/>
</dbReference>
<dbReference type="InterPro" id="IPR028082">
    <property type="entry name" value="Peripla_BP_I"/>
</dbReference>
<evidence type="ECO:0000256" key="2">
    <source>
        <dbReference type="ARBA" id="ARBA00023125"/>
    </source>
</evidence>
<dbReference type="Pfam" id="PF00356">
    <property type="entry name" value="LacI"/>
    <property type="match status" value="1"/>
</dbReference>
<dbReference type="Gene3D" id="3.40.50.2300">
    <property type="match status" value="2"/>
</dbReference>
<dbReference type="PANTHER" id="PTHR30146:SF138">
    <property type="entry name" value="TRANSCRIPTIONAL REGULATORY PROTEIN"/>
    <property type="match status" value="1"/>
</dbReference>
<dbReference type="Pfam" id="PF13377">
    <property type="entry name" value="Peripla_BP_3"/>
    <property type="match status" value="1"/>
</dbReference>
<dbReference type="InterPro" id="IPR046335">
    <property type="entry name" value="LacI/GalR-like_sensor"/>
</dbReference>
<dbReference type="Proteomes" id="UP001262410">
    <property type="component" value="Unassembled WGS sequence"/>
</dbReference>
<proteinExistence type="predicted"/>
<organism evidence="5 6">
    <name type="scientific">Inquilinus ginsengisoli</name>
    <dbReference type="NCBI Taxonomy" id="363840"/>
    <lineage>
        <taxon>Bacteria</taxon>
        <taxon>Pseudomonadati</taxon>
        <taxon>Pseudomonadota</taxon>
        <taxon>Alphaproteobacteria</taxon>
        <taxon>Rhodospirillales</taxon>
        <taxon>Rhodospirillaceae</taxon>
        <taxon>Inquilinus</taxon>
    </lineage>
</organism>
<keyword evidence="3" id="KW-0804">Transcription</keyword>
<dbReference type="PROSITE" id="PS50932">
    <property type="entry name" value="HTH_LACI_2"/>
    <property type="match status" value="1"/>
</dbReference>
<accession>A0ABU1JPQ4</accession>
<reference evidence="5 6" key="1">
    <citation type="submission" date="2023-07" db="EMBL/GenBank/DDBJ databases">
        <title>Sorghum-associated microbial communities from plants grown in Nebraska, USA.</title>
        <authorList>
            <person name="Schachtman D."/>
        </authorList>
    </citation>
    <scope>NUCLEOTIDE SEQUENCE [LARGE SCALE GENOMIC DNA]</scope>
    <source>
        <strain evidence="5 6">584</strain>
    </source>
</reference>
<dbReference type="CDD" id="cd06279">
    <property type="entry name" value="PBP1_LacI-like"/>
    <property type="match status" value="1"/>
</dbReference>
<keyword evidence="2 5" id="KW-0238">DNA-binding</keyword>
<sequence length="362" mass="38071">MNDGTDKRRGTLLDIAAAVGVSRTTVSNAFNRPDQLSAELRDRIMAAARAMGVHGPNPAARMLRTGKAEAIGLLFHETLPFAFDDPAAVGMLRGVAAACEKARSGLLILPAVKSPASRSAIHRAAVDGFLVYGFLNGAEAWAPLLRRGLPVVAIDNQAPDGVAFVGIDDHGAARRVAEHVLGLGHRQLGIISLESSVDGYVGPLDAARRAIMTFRTSVDRLEGYAEAIAAAGLDPDSMPIEERPASSEAHGRDAALVLLRRPDRPTAILAMSDRLAIGAIEAARSLGLRVPEDVSVAGFDDIRRAALVRPALTTIRQPLFDKGATAATLLLKAVADGSPIPATRRLLPTELVIRGSTRPPSG</sequence>
<evidence type="ECO:0000256" key="3">
    <source>
        <dbReference type="ARBA" id="ARBA00023163"/>
    </source>
</evidence>
<dbReference type="Gene3D" id="1.10.260.40">
    <property type="entry name" value="lambda repressor-like DNA-binding domains"/>
    <property type="match status" value="1"/>
</dbReference>
<dbReference type="PANTHER" id="PTHR30146">
    <property type="entry name" value="LACI-RELATED TRANSCRIPTIONAL REPRESSOR"/>
    <property type="match status" value="1"/>
</dbReference>
<dbReference type="CDD" id="cd01392">
    <property type="entry name" value="HTH_LacI"/>
    <property type="match status" value="1"/>
</dbReference>
<evidence type="ECO:0000313" key="6">
    <source>
        <dbReference type="Proteomes" id="UP001262410"/>
    </source>
</evidence>
<evidence type="ECO:0000313" key="5">
    <source>
        <dbReference type="EMBL" id="MDR6290601.1"/>
    </source>
</evidence>
<dbReference type="InterPro" id="IPR010982">
    <property type="entry name" value="Lambda_DNA-bd_dom_sf"/>
</dbReference>
<keyword evidence="1" id="KW-0805">Transcription regulation</keyword>
<dbReference type="SUPFAM" id="SSF53822">
    <property type="entry name" value="Periplasmic binding protein-like I"/>
    <property type="match status" value="1"/>
</dbReference>